<accession>A0A1R4ACA8</accession>
<gene>
    <name evidence="2" type="ORF">BMR1_03g03590</name>
</gene>
<keyword evidence="1" id="KW-0732">Signal</keyword>
<dbReference type="PANTHER" id="PTHR39767">
    <property type="entry name" value="CALCIUM/CALMODULIN-BINDING MEMBRANE PROTEIN PCM4-RELATED"/>
    <property type="match status" value="1"/>
</dbReference>
<keyword evidence="3" id="KW-1185">Reference proteome</keyword>
<dbReference type="OrthoDB" id="282383at2759"/>
<dbReference type="Proteomes" id="UP000002899">
    <property type="component" value="Chromosome III"/>
</dbReference>
<feature type="chain" id="PRO_5012729410" evidence="1">
    <location>
        <begin position="18"/>
        <end position="245"/>
    </location>
</feature>
<evidence type="ECO:0000313" key="2">
    <source>
        <dbReference type="EMBL" id="SJK86585.1"/>
    </source>
</evidence>
<dbReference type="KEGG" id="bmic:BMR1_03g03590"/>
<dbReference type="GeneID" id="24425364"/>
<protein>
    <submittedName>
        <fullName evidence="2">Uncharacterized protein</fullName>
    </submittedName>
</protein>
<evidence type="ECO:0000256" key="1">
    <source>
        <dbReference type="SAM" id="SignalP"/>
    </source>
</evidence>
<reference evidence="2 3" key="2">
    <citation type="journal article" date="2013" name="PLoS ONE">
        <title>Whole genome mapping and re-organization of the nuclear and mitochondrial genomes of Babesia microti isolates.</title>
        <authorList>
            <person name="Cornillot E."/>
            <person name="Dassouli A."/>
            <person name="Garg A."/>
            <person name="Pachikara N."/>
            <person name="Randazzo S."/>
            <person name="Depoix D."/>
            <person name="Carcy B."/>
            <person name="Delbecq S."/>
            <person name="Frutos R."/>
            <person name="Silva J.C."/>
            <person name="Sutton R."/>
            <person name="Krause P.J."/>
            <person name="Mamoun C.B."/>
        </authorList>
    </citation>
    <scope>NUCLEOTIDE SEQUENCE [LARGE SCALE GENOMIC DNA]</scope>
    <source>
        <strain evidence="2 3">RI</strain>
    </source>
</reference>
<dbReference type="PANTHER" id="PTHR39767:SF2">
    <property type="entry name" value="CHROMOSOME UNDETERMINED SCAFFOLD_1, WHOLE GENOME SHOTGUN SEQUENCE"/>
    <property type="match status" value="1"/>
</dbReference>
<dbReference type="AlphaFoldDB" id="A0A1R4ACA8"/>
<dbReference type="EMBL" id="LN871598">
    <property type="protein sequence ID" value="SJK86585.1"/>
    <property type="molecule type" value="Genomic_DNA"/>
</dbReference>
<sequence length="245" mass="28012">MALFWCAILYAVIIVNAFCHLSLDSLEFRRYGESGNIVIKEYDNKLLIRSETREIISFSPNSLELLSHLTYKNLFSTDSLTSNHVKQWQLHSFDTFQDNESQLWTPNKTSQCGNSGDIFLGGFCKLAHGEAIRYYNSLPQHTLARLTARVHFFDKWLGQSIILAVNNKIVWTDTYKWCEDFSMNCKSDGIDVCGQQYPDRISVSLDVTFAHTEDSLMISFSSTLNKDTDPCEISWGVDDVALYLV</sequence>
<proteinExistence type="predicted"/>
<name>A0A1R4ACA8_BABMR</name>
<organism evidence="2 3">
    <name type="scientific">Babesia microti (strain RI)</name>
    <dbReference type="NCBI Taxonomy" id="1133968"/>
    <lineage>
        <taxon>Eukaryota</taxon>
        <taxon>Sar</taxon>
        <taxon>Alveolata</taxon>
        <taxon>Apicomplexa</taxon>
        <taxon>Aconoidasida</taxon>
        <taxon>Piroplasmida</taxon>
        <taxon>Babesiidae</taxon>
        <taxon>Babesia</taxon>
    </lineage>
</organism>
<dbReference type="VEuPathDB" id="PiroplasmaDB:BMR1_03g03590"/>
<evidence type="ECO:0000313" key="3">
    <source>
        <dbReference type="Proteomes" id="UP000002899"/>
    </source>
</evidence>
<reference evidence="2 3" key="3">
    <citation type="journal article" date="2016" name="Sci. Rep.">
        <title>Genome-wide diversity and gene expression profiling of Babesia microti isolates identify polymorphic genes that mediate host-pathogen interactions.</title>
        <authorList>
            <person name="Silva J.C."/>
            <person name="Cornillot E."/>
            <person name="McCracken C."/>
            <person name="Usmani-Brown S."/>
            <person name="Dwivedi A."/>
            <person name="Ifeonu O.O."/>
            <person name="Crabtree J."/>
            <person name="Gotia H.T."/>
            <person name="Virji A.Z."/>
            <person name="Reynes C."/>
            <person name="Colinge J."/>
            <person name="Kumar V."/>
            <person name="Lawres L."/>
            <person name="Pazzi J.E."/>
            <person name="Pablo J.V."/>
            <person name="Hung C."/>
            <person name="Brancato J."/>
            <person name="Kumari P."/>
            <person name="Orvis J."/>
            <person name="Tretina K."/>
            <person name="Chibucos M."/>
            <person name="Ott S."/>
            <person name="Sadzewicz L."/>
            <person name="Sengamalay N."/>
            <person name="Shetty A.C."/>
            <person name="Su Q."/>
            <person name="Tallon L."/>
            <person name="Fraser C.M."/>
            <person name="Frutos R."/>
            <person name="Molina D.M."/>
            <person name="Krause P.J."/>
            <person name="Ben Mamoun C."/>
        </authorList>
    </citation>
    <scope>NUCLEOTIDE SEQUENCE [LARGE SCALE GENOMIC DNA]</scope>
    <source>
        <strain evidence="2 3">RI</strain>
    </source>
</reference>
<feature type="signal peptide" evidence="1">
    <location>
        <begin position="1"/>
        <end position="17"/>
    </location>
</feature>
<dbReference type="RefSeq" id="XP_021338725.1">
    <property type="nucleotide sequence ID" value="XM_021482177.1"/>
</dbReference>
<reference evidence="2 3" key="1">
    <citation type="journal article" date="2012" name="Nucleic Acids Res.">
        <title>Sequencing of the smallest Apicomplexan genome from the human pathogen Babesia microti.</title>
        <authorList>
            <person name="Cornillot E."/>
            <person name="Hadj-Kaddour K."/>
            <person name="Dassouli A."/>
            <person name="Noel B."/>
            <person name="Ranwez V."/>
            <person name="Vacherie B."/>
            <person name="Augagneur Y."/>
            <person name="Bres V."/>
            <person name="Duclos A."/>
            <person name="Randazzo S."/>
            <person name="Carcy B."/>
            <person name="Debierre-Grockiego F."/>
            <person name="Delbecq S."/>
            <person name="Moubri-Menage K."/>
            <person name="Shams-Eldin H."/>
            <person name="Usmani-Brown S."/>
            <person name="Bringaud F."/>
            <person name="Wincker P."/>
            <person name="Vivares C.P."/>
            <person name="Schwarz R.T."/>
            <person name="Schetters T.P."/>
            <person name="Krause P.J."/>
            <person name="Gorenflot A."/>
            <person name="Berry V."/>
            <person name="Barbe V."/>
            <person name="Ben Mamoun C."/>
        </authorList>
    </citation>
    <scope>NUCLEOTIDE SEQUENCE [LARGE SCALE GENOMIC DNA]</scope>
    <source>
        <strain evidence="2 3">RI</strain>
    </source>
</reference>